<evidence type="ECO:0000313" key="3">
    <source>
        <dbReference type="Proteomes" id="UP000324222"/>
    </source>
</evidence>
<evidence type="ECO:0000256" key="1">
    <source>
        <dbReference type="SAM" id="MobiDB-lite"/>
    </source>
</evidence>
<dbReference type="EMBL" id="VSRR010055372">
    <property type="protein sequence ID" value="MPC80907.1"/>
    <property type="molecule type" value="Genomic_DNA"/>
</dbReference>
<accession>A0A5B7IH79</accession>
<gene>
    <name evidence="2" type="ORF">E2C01_075504</name>
</gene>
<feature type="compositionally biased region" description="Low complexity" evidence="1">
    <location>
        <begin position="16"/>
        <end position="34"/>
    </location>
</feature>
<sequence length="60" mass="6514">MGQFYSISRLDYATTTTTTTTTTTSAASTPTPSTIHSLSRTLHIERPLTTSPRPEMVLAL</sequence>
<reference evidence="2 3" key="1">
    <citation type="submission" date="2019-05" db="EMBL/GenBank/DDBJ databases">
        <title>Another draft genome of Portunus trituberculatus and its Hox gene families provides insights of decapod evolution.</title>
        <authorList>
            <person name="Jeong J.-H."/>
            <person name="Song I."/>
            <person name="Kim S."/>
            <person name="Choi T."/>
            <person name="Kim D."/>
            <person name="Ryu S."/>
            <person name="Kim W."/>
        </authorList>
    </citation>
    <scope>NUCLEOTIDE SEQUENCE [LARGE SCALE GENOMIC DNA]</scope>
    <source>
        <tissue evidence="2">Muscle</tissue>
    </source>
</reference>
<organism evidence="2 3">
    <name type="scientific">Portunus trituberculatus</name>
    <name type="common">Swimming crab</name>
    <name type="synonym">Neptunus trituberculatus</name>
    <dbReference type="NCBI Taxonomy" id="210409"/>
    <lineage>
        <taxon>Eukaryota</taxon>
        <taxon>Metazoa</taxon>
        <taxon>Ecdysozoa</taxon>
        <taxon>Arthropoda</taxon>
        <taxon>Crustacea</taxon>
        <taxon>Multicrustacea</taxon>
        <taxon>Malacostraca</taxon>
        <taxon>Eumalacostraca</taxon>
        <taxon>Eucarida</taxon>
        <taxon>Decapoda</taxon>
        <taxon>Pleocyemata</taxon>
        <taxon>Brachyura</taxon>
        <taxon>Eubrachyura</taxon>
        <taxon>Portunoidea</taxon>
        <taxon>Portunidae</taxon>
        <taxon>Portuninae</taxon>
        <taxon>Portunus</taxon>
    </lineage>
</organism>
<feature type="region of interest" description="Disordered" evidence="1">
    <location>
        <begin position="16"/>
        <end position="36"/>
    </location>
</feature>
<proteinExistence type="predicted"/>
<protein>
    <submittedName>
        <fullName evidence="2">Uncharacterized protein</fullName>
    </submittedName>
</protein>
<name>A0A5B7IH79_PORTR</name>
<dbReference type="Proteomes" id="UP000324222">
    <property type="component" value="Unassembled WGS sequence"/>
</dbReference>
<evidence type="ECO:0000313" key="2">
    <source>
        <dbReference type="EMBL" id="MPC80907.1"/>
    </source>
</evidence>
<comment type="caution">
    <text evidence="2">The sequence shown here is derived from an EMBL/GenBank/DDBJ whole genome shotgun (WGS) entry which is preliminary data.</text>
</comment>
<keyword evidence="3" id="KW-1185">Reference proteome</keyword>
<dbReference type="AlphaFoldDB" id="A0A5B7IH79"/>